<dbReference type="Pfam" id="PF07396">
    <property type="entry name" value="Porin_O_P"/>
    <property type="match status" value="1"/>
</dbReference>
<dbReference type="InterPro" id="IPR010870">
    <property type="entry name" value="Porin_O/P"/>
</dbReference>
<protein>
    <submittedName>
        <fullName evidence="1">Secreted protein</fullName>
    </submittedName>
</protein>
<dbReference type="RefSeq" id="WP_053381835.1">
    <property type="nucleotide sequence ID" value="NZ_CP011801.1"/>
</dbReference>
<sequence>MRHHIRTCVKACLWAGVVAGLALSSDATDAWAGRLEDMLLENKQISIDQWVRLKAEEEKRQAKEFEESRGVGDVPVRERWYEKISLRGYAQFRYNHTLNRDELLSNQGDRSIGRNNEFFLRRGRVIISGQPHERVFFYIQPEFASLVSGTEQVAALRDFYADLFLTENKEWRIRAGLSKVPYGFENIQSSQNRLALDRNDALNSAVPNERDLGIFLYYAPTAVRERFRRLVESGLKGSGDYGMLGIGIYNGQGPNARDLNKNKHVVFHSTYPFELPFVNHQMVEIGMDAYTGQYGVSASPVVPVNPSFFPAGSSSAGQAIPVAPVLRNGGNYLDERVAWHFVLYPQPFGIQAEYTIGRGPELNRDRTEVVTGSLSGGYVQLFYNYQCDTYCLNVFPFVRYQEYFGGRKSEGNVPRNSVRELEIGLEYQFNRALELTVMGTFTSRNSSDSQFDPVACTSFGNSPGVNNIGCLQTPYQRNSGNLIRFQLQWNF</sequence>
<proteinExistence type="predicted"/>
<dbReference type="OrthoDB" id="9807854at2"/>
<keyword evidence="2" id="KW-1185">Reference proteome</keyword>
<dbReference type="STRING" id="42253.NITMOv2_4759"/>
<name>A0A0K2GJJ5_NITMO</name>
<evidence type="ECO:0000313" key="1">
    <source>
        <dbReference type="EMBL" id="ALA61128.1"/>
    </source>
</evidence>
<reference evidence="1 2" key="1">
    <citation type="journal article" date="2015" name="Proc. Natl. Acad. Sci. U.S.A.">
        <title>Expanded metabolic versatility of ubiquitous nitrite-oxidizing bacteria from the genus Nitrospira.</title>
        <authorList>
            <person name="Koch H."/>
            <person name="Lucker S."/>
            <person name="Albertsen M."/>
            <person name="Kitzinger K."/>
            <person name="Herbold C."/>
            <person name="Spieck E."/>
            <person name="Nielsen P.H."/>
            <person name="Wagner M."/>
            <person name="Daims H."/>
        </authorList>
    </citation>
    <scope>NUCLEOTIDE SEQUENCE [LARGE SCALE GENOMIC DNA]</scope>
    <source>
        <strain evidence="1 2">NSP M-1</strain>
    </source>
</reference>
<dbReference type="AlphaFoldDB" id="A0A0K2GJJ5"/>
<gene>
    <name evidence="1" type="ORF">NITMOv2_4759</name>
</gene>
<dbReference type="Gene3D" id="2.40.160.10">
    <property type="entry name" value="Porin"/>
    <property type="match status" value="1"/>
</dbReference>
<organism evidence="1 2">
    <name type="scientific">Nitrospira moscoviensis</name>
    <dbReference type="NCBI Taxonomy" id="42253"/>
    <lineage>
        <taxon>Bacteria</taxon>
        <taxon>Pseudomonadati</taxon>
        <taxon>Nitrospirota</taxon>
        <taxon>Nitrospiria</taxon>
        <taxon>Nitrospirales</taxon>
        <taxon>Nitrospiraceae</taxon>
        <taxon>Nitrospira</taxon>
    </lineage>
</organism>
<dbReference type="Proteomes" id="UP000069205">
    <property type="component" value="Chromosome"/>
</dbReference>
<dbReference type="PATRIC" id="fig|42253.5.peg.4691"/>
<dbReference type="KEGG" id="nmv:NITMOv2_4759"/>
<evidence type="ECO:0000313" key="2">
    <source>
        <dbReference type="Proteomes" id="UP000069205"/>
    </source>
</evidence>
<dbReference type="EMBL" id="CP011801">
    <property type="protein sequence ID" value="ALA61128.1"/>
    <property type="molecule type" value="Genomic_DNA"/>
</dbReference>
<accession>A0A0K2GJJ5</accession>
<dbReference type="InterPro" id="IPR023614">
    <property type="entry name" value="Porin_dom_sf"/>
</dbReference>